<gene>
    <name evidence="2" type="ORF">DCF15_19095</name>
</gene>
<reference evidence="3" key="1">
    <citation type="submission" date="2018-04" db="EMBL/GenBank/DDBJ databases">
        <authorList>
            <person name="Cornet L."/>
        </authorList>
    </citation>
    <scope>NUCLEOTIDE SEQUENCE [LARGE SCALE GENOMIC DNA]</scope>
</reference>
<feature type="non-terminal residue" evidence="2">
    <location>
        <position position="55"/>
    </location>
</feature>
<dbReference type="InterPro" id="IPR007393">
    <property type="entry name" value="YlxR_dom"/>
</dbReference>
<proteinExistence type="predicted"/>
<dbReference type="SUPFAM" id="SSF64376">
    <property type="entry name" value="YlxR-like"/>
    <property type="match status" value="1"/>
</dbReference>
<dbReference type="Pfam" id="PF04296">
    <property type="entry name" value="YlxR"/>
    <property type="match status" value="1"/>
</dbReference>
<dbReference type="Gene3D" id="3.30.1230.10">
    <property type="entry name" value="YlxR-like"/>
    <property type="match status" value="1"/>
</dbReference>
<comment type="caution">
    <text evidence="2">The sequence shown here is derived from an EMBL/GenBank/DDBJ whole genome shotgun (WGS) entry which is preliminary data.</text>
</comment>
<dbReference type="InterPro" id="IPR035931">
    <property type="entry name" value="YlxR-like_sf"/>
</dbReference>
<protein>
    <submittedName>
        <fullName evidence="2">DUF448 domain-containing protein</fullName>
    </submittedName>
</protein>
<dbReference type="Proteomes" id="UP000249794">
    <property type="component" value="Unassembled WGS sequence"/>
</dbReference>
<evidence type="ECO:0000313" key="3">
    <source>
        <dbReference type="Proteomes" id="UP000249794"/>
    </source>
</evidence>
<dbReference type="EMBL" id="QBMP01000275">
    <property type="protein sequence ID" value="PZO47380.1"/>
    <property type="molecule type" value="Genomic_DNA"/>
</dbReference>
<reference evidence="2 3" key="2">
    <citation type="submission" date="2018-06" db="EMBL/GenBank/DDBJ databases">
        <title>Metagenomic assembly of (sub)arctic Cyanobacteria and their associated microbiome from non-axenic cultures.</title>
        <authorList>
            <person name="Baurain D."/>
        </authorList>
    </citation>
    <scope>NUCLEOTIDE SEQUENCE [LARGE SCALE GENOMIC DNA]</scope>
    <source>
        <strain evidence="2">ULC027bin1</strain>
    </source>
</reference>
<sequence>MAEKNHRRCISCRQTAHRNTLWRIVRTFPDHQIQLDEGMGRSAYLCPQASCLTST</sequence>
<organism evidence="2 3">
    <name type="scientific">Phormidesmis priestleyi</name>
    <dbReference type="NCBI Taxonomy" id="268141"/>
    <lineage>
        <taxon>Bacteria</taxon>
        <taxon>Bacillati</taxon>
        <taxon>Cyanobacteriota</taxon>
        <taxon>Cyanophyceae</taxon>
        <taxon>Leptolyngbyales</taxon>
        <taxon>Leptolyngbyaceae</taxon>
        <taxon>Phormidesmis</taxon>
    </lineage>
</organism>
<accession>A0A2W4WS71</accession>
<name>A0A2W4WS71_9CYAN</name>
<dbReference type="AlphaFoldDB" id="A0A2W4WS71"/>
<evidence type="ECO:0000313" key="2">
    <source>
        <dbReference type="EMBL" id="PZO47380.1"/>
    </source>
</evidence>
<feature type="domain" description="YlxR" evidence="1">
    <location>
        <begin position="7"/>
        <end position="53"/>
    </location>
</feature>
<evidence type="ECO:0000259" key="1">
    <source>
        <dbReference type="Pfam" id="PF04296"/>
    </source>
</evidence>